<keyword evidence="2" id="KW-1185">Reference proteome</keyword>
<feature type="non-terminal residue" evidence="1">
    <location>
        <position position="1"/>
    </location>
</feature>
<dbReference type="Proteomes" id="UP000805193">
    <property type="component" value="Unassembled WGS sequence"/>
</dbReference>
<sequence length="172" mass="19517">SLRPGGDACVACGVEKFLTAFTTYEGSVFIITKLLRTVNFYTGHLVVTEKDLTPNKHLAILWEARERLHRIFVSNNKRLKDLVGGRPKTSPSRRYAKWLSHTGWFDHSATFNERTGTRKRWPSHKALAVKSKTPNTTRNTGLATNTVLPRNSKTRRTRPKFHQSSNAPVSNM</sequence>
<comment type="caution">
    <text evidence="1">The sequence shown here is derived from an EMBL/GenBank/DDBJ whole genome shotgun (WGS) entry which is preliminary data.</text>
</comment>
<evidence type="ECO:0000313" key="1">
    <source>
        <dbReference type="EMBL" id="KAG0445679.1"/>
    </source>
</evidence>
<name>A0AC60R1D2_IXOPE</name>
<protein>
    <submittedName>
        <fullName evidence="1">Uncharacterized protein</fullName>
    </submittedName>
</protein>
<gene>
    <name evidence="1" type="ORF">HPB47_019290</name>
</gene>
<reference evidence="1 2" key="1">
    <citation type="journal article" date="2020" name="Cell">
        <title>Large-Scale Comparative Analyses of Tick Genomes Elucidate Their Genetic Diversity and Vector Capacities.</title>
        <authorList>
            <consortium name="Tick Genome and Microbiome Consortium (TIGMIC)"/>
            <person name="Jia N."/>
            <person name="Wang J."/>
            <person name="Shi W."/>
            <person name="Du L."/>
            <person name="Sun Y."/>
            <person name="Zhan W."/>
            <person name="Jiang J.F."/>
            <person name="Wang Q."/>
            <person name="Zhang B."/>
            <person name="Ji P."/>
            <person name="Bell-Sakyi L."/>
            <person name="Cui X.M."/>
            <person name="Yuan T.T."/>
            <person name="Jiang B.G."/>
            <person name="Yang W.F."/>
            <person name="Lam T.T."/>
            <person name="Chang Q.C."/>
            <person name="Ding S.J."/>
            <person name="Wang X.J."/>
            <person name="Zhu J.G."/>
            <person name="Ruan X.D."/>
            <person name="Zhao L."/>
            <person name="Wei J.T."/>
            <person name="Ye R.Z."/>
            <person name="Que T.C."/>
            <person name="Du C.H."/>
            <person name="Zhou Y.H."/>
            <person name="Cheng J.X."/>
            <person name="Dai P.F."/>
            <person name="Guo W.B."/>
            <person name="Han X.H."/>
            <person name="Huang E.J."/>
            <person name="Li L.F."/>
            <person name="Wei W."/>
            <person name="Gao Y.C."/>
            <person name="Liu J.Z."/>
            <person name="Shao H.Z."/>
            <person name="Wang X."/>
            <person name="Wang C.C."/>
            <person name="Yang T.C."/>
            <person name="Huo Q.B."/>
            <person name="Li W."/>
            <person name="Chen H.Y."/>
            <person name="Chen S.E."/>
            <person name="Zhou L.G."/>
            <person name="Ni X.B."/>
            <person name="Tian J.H."/>
            <person name="Sheng Y."/>
            <person name="Liu T."/>
            <person name="Pan Y.S."/>
            <person name="Xia L.Y."/>
            <person name="Li J."/>
            <person name="Zhao F."/>
            <person name="Cao W.C."/>
        </authorList>
    </citation>
    <scope>NUCLEOTIDE SEQUENCE [LARGE SCALE GENOMIC DNA]</scope>
    <source>
        <strain evidence="1">Iper-2018</strain>
    </source>
</reference>
<accession>A0AC60R1D2</accession>
<proteinExistence type="predicted"/>
<organism evidence="1 2">
    <name type="scientific">Ixodes persulcatus</name>
    <name type="common">Taiga tick</name>
    <dbReference type="NCBI Taxonomy" id="34615"/>
    <lineage>
        <taxon>Eukaryota</taxon>
        <taxon>Metazoa</taxon>
        <taxon>Ecdysozoa</taxon>
        <taxon>Arthropoda</taxon>
        <taxon>Chelicerata</taxon>
        <taxon>Arachnida</taxon>
        <taxon>Acari</taxon>
        <taxon>Parasitiformes</taxon>
        <taxon>Ixodida</taxon>
        <taxon>Ixodoidea</taxon>
        <taxon>Ixodidae</taxon>
        <taxon>Ixodinae</taxon>
        <taxon>Ixodes</taxon>
    </lineage>
</organism>
<dbReference type="EMBL" id="JABSTQ010000086">
    <property type="protein sequence ID" value="KAG0445679.1"/>
    <property type="molecule type" value="Genomic_DNA"/>
</dbReference>
<evidence type="ECO:0000313" key="2">
    <source>
        <dbReference type="Proteomes" id="UP000805193"/>
    </source>
</evidence>